<dbReference type="InterPro" id="IPR009027">
    <property type="entry name" value="Ribosomal_bL9/RNase_H1_N"/>
</dbReference>
<evidence type="ECO:0000313" key="14">
    <source>
        <dbReference type="EMBL" id="EEW53465.1"/>
    </source>
</evidence>
<reference evidence="14 16" key="1">
    <citation type="submission" date="2009-09" db="EMBL/GenBank/DDBJ databases">
        <authorList>
            <person name="Qin X."/>
            <person name="Bachman B."/>
            <person name="Battles P."/>
            <person name="Bell A."/>
            <person name="Bess C."/>
            <person name="Bickham C."/>
            <person name="Chaboub L."/>
            <person name="Chen D."/>
            <person name="Coyle M."/>
            <person name="Deiros D.R."/>
            <person name="Dinh H."/>
            <person name="Forbes L."/>
            <person name="Fowler G."/>
            <person name="Francisco L."/>
            <person name="Fu Q."/>
            <person name="Gubbala S."/>
            <person name="Hale W."/>
            <person name="Han Y."/>
            <person name="Hemphill L."/>
            <person name="Highlander S.K."/>
            <person name="Hirani K."/>
            <person name="Hogues M."/>
            <person name="Jackson L."/>
            <person name="Jakkamsetti A."/>
            <person name="Javaid M."/>
            <person name="Jiang H."/>
            <person name="Korchina V."/>
            <person name="Kovar C."/>
            <person name="Lara F."/>
            <person name="Lee S."/>
            <person name="Mata R."/>
            <person name="Mathew T."/>
            <person name="Moen C."/>
            <person name="Morales K."/>
            <person name="Munidasa M."/>
            <person name="Nazareth L."/>
            <person name="Ngo R."/>
            <person name="Nguyen L."/>
            <person name="Okwuonu G."/>
            <person name="Ongeri F."/>
            <person name="Patil S."/>
            <person name="Petrosino J."/>
            <person name="Pham C."/>
            <person name="Pham P."/>
            <person name="Pu L.-L."/>
            <person name="Puazo M."/>
            <person name="Raj R."/>
            <person name="Reid J."/>
            <person name="Rouhana J."/>
            <person name="Saada N."/>
            <person name="Shang Y."/>
            <person name="Simmons D."/>
            <person name="Thornton R."/>
            <person name="Warren J."/>
            <person name="Weissenberger G."/>
            <person name="Zhang J."/>
            <person name="Zhang L."/>
            <person name="Zhou C."/>
            <person name="Zhu D."/>
            <person name="Muzny D."/>
            <person name="Worley K."/>
            <person name="Gibbs R."/>
        </authorList>
    </citation>
    <scope>NUCLEOTIDE SEQUENCE [LARGE SCALE GENOMIC DNA]</scope>
    <source>
        <strain evidence="14 16">DSM 16041</strain>
    </source>
</reference>
<dbReference type="SUPFAM" id="SSF53098">
    <property type="entry name" value="Ribonuclease H-like"/>
    <property type="match status" value="1"/>
</dbReference>
<dbReference type="Proteomes" id="UP000051883">
    <property type="component" value="Unassembled WGS sequence"/>
</dbReference>
<evidence type="ECO:0000259" key="13">
    <source>
        <dbReference type="PROSITE" id="PS50879"/>
    </source>
</evidence>
<protein>
    <recommendedName>
        <fullName evidence="7">Ribonuclease H</fullName>
        <ecNumber evidence="6">3.1.26.4</ecNumber>
    </recommendedName>
</protein>
<evidence type="ECO:0000313" key="15">
    <source>
        <dbReference type="EMBL" id="KRK60590.1"/>
    </source>
</evidence>
<evidence type="ECO:0000256" key="8">
    <source>
        <dbReference type="ARBA" id="ARBA00022722"/>
    </source>
</evidence>
<keyword evidence="8" id="KW-0540">Nuclease</keyword>
<dbReference type="EMBL" id="ACLL01000039">
    <property type="protein sequence ID" value="EEW53465.1"/>
    <property type="molecule type" value="Genomic_DNA"/>
</dbReference>
<dbReference type="FunFam" id="3.40.970.10:FF:000002">
    <property type="entry name" value="Ribonuclease H"/>
    <property type="match status" value="1"/>
</dbReference>
<dbReference type="InterPro" id="IPR012337">
    <property type="entry name" value="RNaseH-like_sf"/>
</dbReference>
<comment type="function">
    <text evidence="3">Endonuclease that specifically degrades the RNA of RNA-DNA hybrids.</text>
</comment>
<gene>
    <name evidence="14" type="primary">rnhA</name>
    <name evidence="15" type="ORF">FC31_GL001205</name>
    <name evidence="14" type="ORF">HMPREF0494_1400</name>
</gene>
<dbReference type="Pfam" id="PF01693">
    <property type="entry name" value="Cauli_VI"/>
    <property type="match status" value="1"/>
</dbReference>
<dbReference type="GO" id="GO:0004523">
    <property type="term" value="F:RNA-DNA hybrid ribonuclease activity"/>
    <property type="evidence" value="ECO:0007669"/>
    <property type="project" value="UniProtKB-EC"/>
</dbReference>
<comment type="catalytic activity">
    <reaction evidence="1">
        <text>Endonucleolytic cleavage to 5'-phosphomonoester.</text>
        <dbReference type="EC" id="3.1.26.4"/>
    </reaction>
</comment>
<dbReference type="GO" id="GO:0046872">
    <property type="term" value="F:metal ion binding"/>
    <property type="evidence" value="ECO:0007669"/>
    <property type="project" value="UniProtKB-KW"/>
</dbReference>
<dbReference type="GO" id="GO:0003676">
    <property type="term" value="F:nucleic acid binding"/>
    <property type="evidence" value="ECO:0007669"/>
    <property type="project" value="InterPro"/>
</dbReference>
<dbReference type="RefSeq" id="WP_007122948.1">
    <property type="nucleotide sequence ID" value="NZ_AZDK01000003.1"/>
</dbReference>
<dbReference type="PROSITE" id="PS50879">
    <property type="entry name" value="RNASE_H_1"/>
    <property type="match status" value="1"/>
</dbReference>
<proteinExistence type="inferred from homology"/>
<dbReference type="InterPro" id="IPR050092">
    <property type="entry name" value="RNase_H"/>
</dbReference>
<evidence type="ECO:0000256" key="11">
    <source>
        <dbReference type="ARBA" id="ARBA00022801"/>
    </source>
</evidence>
<dbReference type="EC" id="3.1.26.4" evidence="6"/>
<dbReference type="STRING" id="525309.HMPREF0494_1400"/>
<evidence type="ECO:0000256" key="5">
    <source>
        <dbReference type="ARBA" id="ARBA00011245"/>
    </source>
</evidence>
<reference evidence="15 17" key="2">
    <citation type="journal article" date="2015" name="Genome Announc.">
        <title>Expanding the biotechnology potential of lactobacilli through comparative genomics of 213 strains and associated genera.</title>
        <authorList>
            <person name="Sun Z."/>
            <person name="Harris H.M."/>
            <person name="McCann A."/>
            <person name="Guo C."/>
            <person name="Argimon S."/>
            <person name="Zhang W."/>
            <person name="Yang X."/>
            <person name="Jeffery I.B."/>
            <person name="Cooney J.C."/>
            <person name="Kagawa T.F."/>
            <person name="Liu W."/>
            <person name="Song Y."/>
            <person name="Salvetti E."/>
            <person name="Wrobel A."/>
            <person name="Rasinkangas P."/>
            <person name="Parkhill J."/>
            <person name="Rea M.C."/>
            <person name="O'Sullivan O."/>
            <person name="Ritari J."/>
            <person name="Douillard F.P."/>
            <person name="Paul Ross R."/>
            <person name="Yang R."/>
            <person name="Briner A.E."/>
            <person name="Felis G.E."/>
            <person name="de Vos W.M."/>
            <person name="Barrangou R."/>
            <person name="Klaenhammer T.R."/>
            <person name="Caufield P.W."/>
            <person name="Cui Y."/>
            <person name="Zhang H."/>
            <person name="O'Toole P.W."/>
        </authorList>
    </citation>
    <scope>NUCLEOTIDE SEQUENCE [LARGE SCALE GENOMIC DNA]</scope>
    <source>
        <strain evidence="15 17">DSM 16041</strain>
    </source>
</reference>
<evidence type="ECO:0000256" key="10">
    <source>
        <dbReference type="ARBA" id="ARBA00022759"/>
    </source>
</evidence>
<comment type="cofactor">
    <cofactor evidence="2">
        <name>Mg(2+)</name>
        <dbReference type="ChEBI" id="CHEBI:18420"/>
    </cofactor>
</comment>
<dbReference type="Gene3D" id="3.30.420.10">
    <property type="entry name" value="Ribonuclease H-like superfamily/Ribonuclease H"/>
    <property type="match status" value="1"/>
</dbReference>
<dbReference type="Proteomes" id="UP000003675">
    <property type="component" value="Unassembled WGS sequence"/>
</dbReference>
<dbReference type="EMBL" id="AZDK01000003">
    <property type="protein sequence ID" value="KRK60590.1"/>
    <property type="molecule type" value="Genomic_DNA"/>
</dbReference>
<comment type="caution">
    <text evidence="14">The sequence shown here is derived from an EMBL/GenBank/DDBJ whole genome shotgun (WGS) entry which is preliminary data.</text>
</comment>
<dbReference type="InterPro" id="IPR022892">
    <property type="entry name" value="RNaseHI"/>
</dbReference>
<evidence type="ECO:0000256" key="12">
    <source>
        <dbReference type="ARBA" id="ARBA00022842"/>
    </source>
</evidence>
<dbReference type="SUPFAM" id="SSF55658">
    <property type="entry name" value="L9 N-domain-like"/>
    <property type="match status" value="1"/>
</dbReference>
<evidence type="ECO:0000256" key="3">
    <source>
        <dbReference type="ARBA" id="ARBA00004065"/>
    </source>
</evidence>
<dbReference type="HOGENOM" id="CLU_030894_0_4_9"/>
<keyword evidence="12" id="KW-0460">Magnesium</keyword>
<dbReference type="Pfam" id="PF00075">
    <property type="entry name" value="RNase_H"/>
    <property type="match status" value="1"/>
</dbReference>
<evidence type="ECO:0000313" key="17">
    <source>
        <dbReference type="Proteomes" id="UP000051883"/>
    </source>
</evidence>
<evidence type="ECO:0000256" key="6">
    <source>
        <dbReference type="ARBA" id="ARBA00012180"/>
    </source>
</evidence>
<evidence type="ECO:0000313" key="16">
    <source>
        <dbReference type="Proteomes" id="UP000003675"/>
    </source>
</evidence>
<dbReference type="InterPro" id="IPR037056">
    <property type="entry name" value="RNase_H1_N_sf"/>
</dbReference>
<dbReference type="InterPro" id="IPR002156">
    <property type="entry name" value="RNaseH_domain"/>
</dbReference>
<dbReference type="InterPro" id="IPR036397">
    <property type="entry name" value="RNaseH_sf"/>
</dbReference>
<dbReference type="Gene3D" id="3.40.970.10">
    <property type="entry name" value="Ribonuclease H1, N-terminal domain"/>
    <property type="match status" value="1"/>
</dbReference>
<evidence type="ECO:0000256" key="9">
    <source>
        <dbReference type="ARBA" id="ARBA00022723"/>
    </source>
</evidence>
<feature type="domain" description="RNase H type-1" evidence="13">
    <location>
        <begin position="79"/>
        <end position="236"/>
    </location>
</feature>
<evidence type="ECO:0000256" key="1">
    <source>
        <dbReference type="ARBA" id="ARBA00000077"/>
    </source>
</evidence>
<sequence>MTKKYYAVKKGRQPGIYTSWPACQQMVSGFPGAVYRSFANRAEAISWLRSNQLPQHNNEQLQLNLAEQPFIQQPAGAADHAAILLYTDGGSRNHGNRRGQHVKSNDKAAWAYLIERRGQQYTGTDGEFGATNNKMELTALLTALQTISAHGWQDEAISATLDSHYVLDPITKGWLYGWQRRGWKTAAGKPVANKELWQELLKILPQFPHLHFAWTKGHAANLGNNTVDELLNTTMDTMGE</sequence>
<keyword evidence="11 14" id="KW-0378">Hydrolase</keyword>
<comment type="similarity">
    <text evidence="4">Belongs to the RNase H family.</text>
</comment>
<accession>C8P7V6</accession>
<comment type="subunit">
    <text evidence="5">Monomer.</text>
</comment>
<dbReference type="PATRIC" id="fig|525309.8.peg.1217"/>
<keyword evidence="9" id="KW-0479">Metal-binding</keyword>
<evidence type="ECO:0000256" key="7">
    <source>
        <dbReference type="ARBA" id="ARBA00017721"/>
    </source>
</evidence>
<keyword evidence="10" id="KW-0255">Endonuclease</keyword>
<dbReference type="GO" id="GO:0043137">
    <property type="term" value="P:DNA replication, removal of RNA primer"/>
    <property type="evidence" value="ECO:0007669"/>
    <property type="project" value="TreeGrafter"/>
</dbReference>
<dbReference type="OrthoDB" id="9811552at2"/>
<keyword evidence="17" id="KW-1185">Reference proteome</keyword>
<organism evidence="14 16">
    <name type="scientific">Limosilactobacillus antri DSM 16041</name>
    <dbReference type="NCBI Taxonomy" id="525309"/>
    <lineage>
        <taxon>Bacteria</taxon>
        <taxon>Bacillati</taxon>
        <taxon>Bacillota</taxon>
        <taxon>Bacilli</taxon>
        <taxon>Lactobacillales</taxon>
        <taxon>Lactobacillaceae</taxon>
        <taxon>Limosilactobacillus</taxon>
    </lineage>
</organism>
<dbReference type="AlphaFoldDB" id="C8P7V6"/>
<dbReference type="PANTHER" id="PTHR10642">
    <property type="entry name" value="RIBONUCLEASE H1"/>
    <property type="match status" value="1"/>
</dbReference>
<dbReference type="eggNOG" id="COG0328">
    <property type="taxonomic scope" value="Bacteria"/>
</dbReference>
<name>C8P7V6_9LACO</name>
<dbReference type="eggNOG" id="COG3341">
    <property type="taxonomic scope" value="Bacteria"/>
</dbReference>
<dbReference type="CDD" id="cd09278">
    <property type="entry name" value="RNase_HI_prokaryote_like"/>
    <property type="match status" value="1"/>
</dbReference>
<dbReference type="PANTHER" id="PTHR10642:SF26">
    <property type="entry name" value="RIBONUCLEASE H1"/>
    <property type="match status" value="1"/>
</dbReference>
<evidence type="ECO:0000256" key="4">
    <source>
        <dbReference type="ARBA" id="ARBA00005300"/>
    </source>
</evidence>
<evidence type="ECO:0000256" key="2">
    <source>
        <dbReference type="ARBA" id="ARBA00001946"/>
    </source>
</evidence>
<dbReference type="InterPro" id="IPR011320">
    <property type="entry name" value="RNase_H1_N"/>
</dbReference>